<proteinExistence type="predicted"/>
<keyword evidence="2" id="KW-1185">Reference proteome</keyword>
<reference evidence="1" key="1">
    <citation type="journal article" date="2021" name="New Phytol.">
        <title>Evolutionary innovations through gain and loss of genes in the ectomycorrhizal Boletales.</title>
        <authorList>
            <person name="Wu G."/>
            <person name="Miyauchi S."/>
            <person name="Morin E."/>
            <person name="Kuo A."/>
            <person name="Drula E."/>
            <person name="Varga T."/>
            <person name="Kohler A."/>
            <person name="Feng B."/>
            <person name="Cao Y."/>
            <person name="Lipzen A."/>
            <person name="Daum C."/>
            <person name="Hundley H."/>
            <person name="Pangilinan J."/>
            <person name="Johnson J."/>
            <person name="Barry K."/>
            <person name="LaButti K."/>
            <person name="Ng V."/>
            <person name="Ahrendt S."/>
            <person name="Min B."/>
            <person name="Choi I.G."/>
            <person name="Park H."/>
            <person name="Plett J.M."/>
            <person name="Magnuson J."/>
            <person name="Spatafora J.W."/>
            <person name="Nagy L.G."/>
            <person name="Henrissat B."/>
            <person name="Grigoriev I.V."/>
            <person name="Yang Z.L."/>
            <person name="Xu J."/>
            <person name="Martin F.M."/>
        </authorList>
    </citation>
    <scope>NUCLEOTIDE SEQUENCE</scope>
    <source>
        <strain evidence="1">KUC20120723A-06</strain>
    </source>
</reference>
<organism evidence="1 2">
    <name type="scientific">Leucogyrophana mollusca</name>
    <dbReference type="NCBI Taxonomy" id="85980"/>
    <lineage>
        <taxon>Eukaryota</taxon>
        <taxon>Fungi</taxon>
        <taxon>Dikarya</taxon>
        <taxon>Basidiomycota</taxon>
        <taxon>Agaricomycotina</taxon>
        <taxon>Agaricomycetes</taxon>
        <taxon>Agaricomycetidae</taxon>
        <taxon>Boletales</taxon>
        <taxon>Boletales incertae sedis</taxon>
        <taxon>Leucogyrophana</taxon>
    </lineage>
</organism>
<name>A0ACB8BCD6_9AGAM</name>
<evidence type="ECO:0000313" key="1">
    <source>
        <dbReference type="EMBL" id="KAH7922893.1"/>
    </source>
</evidence>
<sequence length="486" mass="53085">MIASTGTDQMALSSGQTSDIIWTVHVEVRLSTQSKRRVDIIKDLVKNYILSSYESISLPSTLHGWESDPSLASSVEHIAVSESSCPSTCLPLHQVSLQVHTYQPSETDTVEEYANGSAGRDEGGEDILAASVCELPCRTWEGLWDGLIYTDNIKLKLLDYIHATLVLSDANVDFNLVSWNRVVLLHGPPGTGKTSLCRALAQKLSIRLSHRYSQSRLLEINSHSLFSRWFSESGKLVQRLFSSIMEMVEDEDCFVVVLIDEVESLTAARAGAMAGTEPSDGLRVVNALLTQLDKLKHKKNVLVMSTSNLAKAIDSAFVDRADIIQYIDLPSREAIYEILRSALWEFVSKGIVQETPVPALNEALYYEKTSRFAPSLPSAHTTPTSAPDQHQQKEALGRSLLALSDKCREQRLSGRALRRLPVLALARYIGTGVSKSVVHAPNGTGTGTAGGGKQGAGAGFQTSIELWLDAMEKVVLDRAAEHGRLG</sequence>
<evidence type="ECO:0000313" key="2">
    <source>
        <dbReference type="Proteomes" id="UP000790709"/>
    </source>
</evidence>
<dbReference type="EMBL" id="MU266469">
    <property type="protein sequence ID" value="KAH7922893.1"/>
    <property type="molecule type" value="Genomic_DNA"/>
</dbReference>
<dbReference type="Proteomes" id="UP000790709">
    <property type="component" value="Unassembled WGS sequence"/>
</dbReference>
<gene>
    <name evidence="1" type="ORF">BV22DRAFT_1037018</name>
</gene>
<comment type="caution">
    <text evidence="1">The sequence shown here is derived from an EMBL/GenBank/DDBJ whole genome shotgun (WGS) entry which is preliminary data.</text>
</comment>
<feature type="non-terminal residue" evidence="1">
    <location>
        <position position="1"/>
    </location>
</feature>
<protein>
    <submittedName>
        <fullName evidence="1">AAA-domain-containing protein</fullName>
    </submittedName>
</protein>
<accession>A0ACB8BCD6</accession>